<reference evidence="3 4" key="1">
    <citation type="submission" date="2019-08" db="EMBL/GenBank/DDBJ databases">
        <title>Draft genome sequences of two oriental melons (Cucumis melo L. var makuwa).</title>
        <authorList>
            <person name="Kwon S.-Y."/>
        </authorList>
    </citation>
    <scope>NUCLEOTIDE SEQUENCE [LARGE SCALE GENOMIC DNA]</scope>
    <source>
        <strain evidence="4">cv. SW 3</strain>
        <tissue evidence="3">Leaf</tissue>
    </source>
</reference>
<dbReference type="Pfam" id="PF08284">
    <property type="entry name" value="RVP_2"/>
    <property type="match status" value="1"/>
</dbReference>
<dbReference type="PANTHER" id="PTHR15503:SF45">
    <property type="entry name" value="RNA-DIRECTED DNA POLYMERASE HOMOLOG"/>
    <property type="match status" value="1"/>
</dbReference>
<dbReference type="GO" id="GO:0006508">
    <property type="term" value="P:proteolysis"/>
    <property type="evidence" value="ECO:0007669"/>
    <property type="project" value="UniProtKB-KW"/>
</dbReference>
<evidence type="ECO:0000313" key="4">
    <source>
        <dbReference type="Proteomes" id="UP000321393"/>
    </source>
</evidence>
<dbReference type="Proteomes" id="UP000321393">
    <property type="component" value="Unassembled WGS sequence"/>
</dbReference>
<evidence type="ECO:0000313" key="3">
    <source>
        <dbReference type="EMBL" id="KAA0036148.1"/>
    </source>
</evidence>
<dbReference type="GO" id="GO:0008233">
    <property type="term" value="F:peptidase activity"/>
    <property type="evidence" value="ECO:0007669"/>
    <property type="project" value="UniProtKB-KW"/>
</dbReference>
<name>A0A5A7SZX7_CUCMM</name>
<protein>
    <submittedName>
        <fullName evidence="3">Gag protease polyprotein</fullName>
    </submittedName>
</protein>
<dbReference type="InterPro" id="IPR005162">
    <property type="entry name" value="Retrotrans_gag_dom"/>
</dbReference>
<evidence type="ECO:0000259" key="2">
    <source>
        <dbReference type="Pfam" id="PF03732"/>
    </source>
</evidence>
<sequence length="437" mass="49062">MLEKRDLAVYLVRWDRQSGIDIDMIRVIRRDPRSPIVLVFPPGRGRGKGKGKDAATRGARRGGGMGGRRAGRILSEEQPVVQVANPNAPVTQVDLAAMKRQYQDMLQAALAPFFAAQQTEAASVQTHTVPSPAPVGVQPVLVQLSVEAKHLRDFRKYNPKTFDGSMDNPTKAQIGTAWWETAERMLGGDVNKITWEQFKESFYAKFFSANVKYAKHKEFLNLEQGDMTVEQYDVEFDMLSHFALDGMKDEEARTEKFVRDLSLHERVNSSKAAGRVSTLGQKRKVELQPDLTPKRNMRLEGVFQQNRWELAAAGRTLRELPPLTSQQGRVFATTRQEVERAGIVVTGTLPILGHYAFVLFDFGSSHSFISSVFVEHVDLEVEPLNGVFSVSTPSGEVLLSKEKIKACWVEIESQMLDVTSVRHAEFRHNPRHGLAVY</sequence>
<feature type="domain" description="Retrotransposon gag" evidence="2">
    <location>
        <begin position="178"/>
        <end position="259"/>
    </location>
</feature>
<feature type="region of interest" description="Disordered" evidence="1">
    <location>
        <begin position="38"/>
        <end position="68"/>
    </location>
</feature>
<dbReference type="AlphaFoldDB" id="A0A5A7SZX7"/>
<organism evidence="3 4">
    <name type="scientific">Cucumis melo var. makuwa</name>
    <name type="common">Oriental melon</name>
    <dbReference type="NCBI Taxonomy" id="1194695"/>
    <lineage>
        <taxon>Eukaryota</taxon>
        <taxon>Viridiplantae</taxon>
        <taxon>Streptophyta</taxon>
        <taxon>Embryophyta</taxon>
        <taxon>Tracheophyta</taxon>
        <taxon>Spermatophyta</taxon>
        <taxon>Magnoliopsida</taxon>
        <taxon>eudicotyledons</taxon>
        <taxon>Gunneridae</taxon>
        <taxon>Pentapetalae</taxon>
        <taxon>rosids</taxon>
        <taxon>fabids</taxon>
        <taxon>Cucurbitales</taxon>
        <taxon>Cucurbitaceae</taxon>
        <taxon>Benincaseae</taxon>
        <taxon>Cucumis</taxon>
    </lineage>
</organism>
<dbReference type="PANTHER" id="PTHR15503">
    <property type="entry name" value="LDOC1 RELATED"/>
    <property type="match status" value="1"/>
</dbReference>
<gene>
    <name evidence="3" type="ORF">E6C27_scaffold69G00030</name>
</gene>
<keyword evidence="3" id="KW-0378">Hydrolase</keyword>
<dbReference type="EMBL" id="SSTE01019715">
    <property type="protein sequence ID" value="KAA0036148.1"/>
    <property type="molecule type" value="Genomic_DNA"/>
</dbReference>
<dbReference type="OrthoDB" id="1751327at2759"/>
<dbReference type="Pfam" id="PF03732">
    <property type="entry name" value="Retrotrans_gag"/>
    <property type="match status" value="1"/>
</dbReference>
<proteinExistence type="predicted"/>
<keyword evidence="3" id="KW-0645">Protease</keyword>
<accession>A0A5A7SZX7</accession>
<evidence type="ECO:0000256" key="1">
    <source>
        <dbReference type="SAM" id="MobiDB-lite"/>
    </source>
</evidence>
<dbReference type="InterPro" id="IPR032567">
    <property type="entry name" value="RTL1-rel"/>
</dbReference>
<dbReference type="CDD" id="cd00303">
    <property type="entry name" value="retropepsin_like"/>
    <property type="match status" value="1"/>
</dbReference>
<comment type="caution">
    <text evidence="3">The sequence shown here is derived from an EMBL/GenBank/DDBJ whole genome shotgun (WGS) entry which is preliminary data.</text>
</comment>